<name>A0A645JLV9_9ZZZZ</name>
<dbReference type="EC" id="3.6.1.-" evidence="1"/>
<organism evidence="1">
    <name type="scientific">bioreactor metagenome</name>
    <dbReference type="NCBI Taxonomy" id="1076179"/>
    <lineage>
        <taxon>unclassified sequences</taxon>
        <taxon>metagenomes</taxon>
        <taxon>ecological metagenomes</taxon>
    </lineage>
</organism>
<dbReference type="GO" id="GO:0003924">
    <property type="term" value="F:GTPase activity"/>
    <property type="evidence" value="ECO:0007669"/>
    <property type="project" value="InterPro"/>
</dbReference>
<comment type="caution">
    <text evidence="1">The sequence shown here is derived from an EMBL/GenBank/DDBJ whole genome shotgun (WGS) entry which is preliminary data.</text>
</comment>
<keyword evidence="1" id="KW-0378">Hydrolase</keyword>
<dbReference type="PANTHER" id="PTHR32120">
    <property type="entry name" value="SMALL RIBOSOMAL SUBUNIT BIOGENESIS GTPASE RSGA"/>
    <property type="match status" value="1"/>
</dbReference>
<dbReference type="PANTHER" id="PTHR32120:SF11">
    <property type="entry name" value="SMALL RIBOSOMAL SUBUNIT BIOGENESIS GTPASE RSGA 1, MITOCHONDRIAL-RELATED"/>
    <property type="match status" value="1"/>
</dbReference>
<dbReference type="Gene3D" id="1.10.40.50">
    <property type="entry name" value="Probable gtpase engc, domain 3"/>
    <property type="match status" value="1"/>
</dbReference>
<dbReference type="EMBL" id="VSSQ01137752">
    <property type="protein sequence ID" value="MPN61314.1"/>
    <property type="molecule type" value="Genomic_DNA"/>
</dbReference>
<protein>
    <submittedName>
        <fullName evidence="1">Small ribosomal subunit biogenesis GTPase RsgA</fullName>
        <ecNumber evidence="1">3.6.1.-</ecNumber>
    </submittedName>
</protein>
<proteinExistence type="predicted"/>
<accession>A0A645JLV9</accession>
<dbReference type="SUPFAM" id="SSF52540">
    <property type="entry name" value="P-loop containing nucleoside triphosphate hydrolases"/>
    <property type="match status" value="1"/>
</dbReference>
<reference evidence="1" key="1">
    <citation type="submission" date="2019-08" db="EMBL/GenBank/DDBJ databases">
        <authorList>
            <person name="Kucharzyk K."/>
            <person name="Murdoch R.W."/>
            <person name="Higgins S."/>
            <person name="Loffler F."/>
        </authorList>
    </citation>
    <scope>NUCLEOTIDE SEQUENCE</scope>
</reference>
<gene>
    <name evidence="1" type="primary">rsgA_69</name>
    <name evidence="1" type="ORF">SDC9_209049</name>
</gene>
<dbReference type="InterPro" id="IPR027417">
    <property type="entry name" value="P-loop_NTPase"/>
</dbReference>
<dbReference type="InterPro" id="IPR004881">
    <property type="entry name" value="Ribosome_biogen_GTPase_RsgA"/>
</dbReference>
<dbReference type="AlphaFoldDB" id="A0A645JLV9"/>
<evidence type="ECO:0000313" key="1">
    <source>
        <dbReference type="EMBL" id="MPN61314.1"/>
    </source>
</evidence>
<dbReference type="GO" id="GO:0005525">
    <property type="term" value="F:GTP binding"/>
    <property type="evidence" value="ECO:0007669"/>
    <property type="project" value="InterPro"/>
</dbReference>
<sequence length="83" mass="9865">MLLDTPGFSAFEIDTLEPEELSAFYPELARYSEKCYYTRCVHIAEPDCAVKAALERGEIYRPRYERYTQLIDYLKEHRRTKHG</sequence>